<feature type="non-terminal residue" evidence="2">
    <location>
        <position position="1"/>
    </location>
</feature>
<comment type="caution">
    <text evidence="2">The sequence shown here is derived from an EMBL/GenBank/DDBJ whole genome shotgun (WGS) entry which is preliminary data.</text>
</comment>
<dbReference type="InterPro" id="IPR020051">
    <property type="entry name" value="SagB-type_dehydrogenase"/>
</dbReference>
<dbReference type="SUPFAM" id="SSF55469">
    <property type="entry name" value="FMN-dependent nitroreductase-like"/>
    <property type="match status" value="1"/>
</dbReference>
<reference evidence="2 3" key="1">
    <citation type="journal article" date="2015" name="Nature">
        <title>rRNA introns, odd ribosomes, and small enigmatic genomes across a large radiation of phyla.</title>
        <authorList>
            <person name="Brown C.T."/>
            <person name="Hug L.A."/>
            <person name="Thomas B.C."/>
            <person name="Sharon I."/>
            <person name="Castelle C.J."/>
            <person name="Singh A."/>
            <person name="Wilkins M.J."/>
            <person name="Williams K.H."/>
            <person name="Banfield J.F."/>
        </authorList>
    </citation>
    <scope>NUCLEOTIDE SEQUENCE [LARGE SCALE GENOMIC DNA]</scope>
</reference>
<proteinExistence type="predicted"/>
<dbReference type="CDD" id="cd02142">
    <property type="entry name" value="McbC_SagB-like_oxidoreductase"/>
    <property type="match status" value="1"/>
</dbReference>
<dbReference type="InterPro" id="IPR029479">
    <property type="entry name" value="Nitroreductase"/>
</dbReference>
<evidence type="ECO:0000313" key="3">
    <source>
        <dbReference type="Proteomes" id="UP000034445"/>
    </source>
</evidence>
<dbReference type="InterPro" id="IPR052544">
    <property type="entry name" value="Bacteriocin_Proc_Enz"/>
</dbReference>
<dbReference type="Gene3D" id="3.40.109.10">
    <property type="entry name" value="NADH Oxidase"/>
    <property type="match status" value="1"/>
</dbReference>
<feature type="domain" description="Nitroreductase" evidence="1">
    <location>
        <begin position="4"/>
        <end position="126"/>
    </location>
</feature>
<protein>
    <recommendedName>
        <fullName evidence="1">Nitroreductase domain-containing protein</fullName>
    </recommendedName>
</protein>
<sequence length="145" mass="16077">YVVAFTPGEVRGVFHYHPKEHALERLWDIPAEIEPAELVRAEEGVATSSIILFTSVWERTSTKYGEFAYLLALMEAGHMSENVLLATTALDLAARPFASFDDELAHHLLDIDERVEQPILAIAVGKRKVSDEINGGSQLKSDADE</sequence>
<dbReference type="NCBIfam" id="TIGR03605">
    <property type="entry name" value="antibiot_sagB"/>
    <property type="match status" value="1"/>
</dbReference>
<dbReference type="PANTHER" id="PTHR43745">
    <property type="entry name" value="NITROREDUCTASE MJ1384-RELATED"/>
    <property type="match status" value="1"/>
</dbReference>
<dbReference type="EMBL" id="LCRF01000073">
    <property type="protein sequence ID" value="KKW29491.1"/>
    <property type="molecule type" value="Genomic_DNA"/>
</dbReference>
<gene>
    <name evidence="2" type="ORF">UY74_C0073G0006</name>
</gene>
<dbReference type="InterPro" id="IPR000415">
    <property type="entry name" value="Nitroreductase-like"/>
</dbReference>
<dbReference type="AlphaFoldDB" id="A0A0G1XEW9"/>
<organism evidence="2 3">
    <name type="scientific">Candidatus Kaiserbacteria bacterium GW2011_GWC2_52_8b</name>
    <dbReference type="NCBI Taxonomy" id="1618676"/>
    <lineage>
        <taxon>Bacteria</taxon>
        <taxon>Candidatus Kaiseribacteriota</taxon>
    </lineage>
</organism>
<name>A0A0G1XEW9_9BACT</name>
<dbReference type="GO" id="GO:0016491">
    <property type="term" value="F:oxidoreductase activity"/>
    <property type="evidence" value="ECO:0007669"/>
    <property type="project" value="InterPro"/>
</dbReference>
<evidence type="ECO:0000259" key="1">
    <source>
        <dbReference type="Pfam" id="PF00881"/>
    </source>
</evidence>
<dbReference type="Pfam" id="PF00881">
    <property type="entry name" value="Nitroreductase"/>
    <property type="match status" value="1"/>
</dbReference>
<dbReference type="Proteomes" id="UP000034445">
    <property type="component" value="Unassembled WGS sequence"/>
</dbReference>
<accession>A0A0G1XEW9</accession>
<dbReference type="PANTHER" id="PTHR43745:SF2">
    <property type="entry name" value="NITROREDUCTASE MJ1384-RELATED"/>
    <property type="match status" value="1"/>
</dbReference>
<evidence type="ECO:0000313" key="2">
    <source>
        <dbReference type="EMBL" id="KKW29491.1"/>
    </source>
</evidence>